<accession>A0A9D4LG03</accession>
<protein>
    <submittedName>
        <fullName evidence="1">Uncharacterized protein</fullName>
    </submittedName>
</protein>
<comment type="caution">
    <text evidence="1">The sequence shown here is derived from an EMBL/GenBank/DDBJ whole genome shotgun (WGS) entry which is preliminary data.</text>
</comment>
<organism evidence="1 2">
    <name type="scientific">Dreissena polymorpha</name>
    <name type="common">Zebra mussel</name>
    <name type="synonym">Mytilus polymorpha</name>
    <dbReference type="NCBI Taxonomy" id="45954"/>
    <lineage>
        <taxon>Eukaryota</taxon>
        <taxon>Metazoa</taxon>
        <taxon>Spiralia</taxon>
        <taxon>Lophotrochozoa</taxon>
        <taxon>Mollusca</taxon>
        <taxon>Bivalvia</taxon>
        <taxon>Autobranchia</taxon>
        <taxon>Heteroconchia</taxon>
        <taxon>Euheterodonta</taxon>
        <taxon>Imparidentia</taxon>
        <taxon>Neoheterodontei</taxon>
        <taxon>Myida</taxon>
        <taxon>Dreissenoidea</taxon>
        <taxon>Dreissenidae</taxon>
        <taxon>Dreissena</taxon>
    </lineage>
</organism>
<sequence>MCSLLSGWTTVYAFDKAVMPRKRLACNQQSSSLSSTLCKIQIERKDKVRTPKDVLIIIRMDNNMAKDHHNLQARLAYEEK</sequence>
<dbReference type="AlphaFoldDB" id="A0A9D4LG03"/>
<reference evidence="1" key="2">
    <citation type="submission" date="2020-11" db="EMBL/GenBank/DDBJ databases">
        <authorList>
            <person name="McCartney M.A."/>
            <person name="Auch B."/>
            <person name="Kono T."/>
            <person name="Mallez S."/>
            <person name="Becker A."/>
            <person name="Gohl D.M."/>
            <person name="Silverstein K.A.T."/>
            <person name="Koren S."/>
            <person name="Bechman K.B."/>
            <person name="Herman A."/>
            <person name="Abrahante J.E."/>
            <person name="Garbe J."/>
        </authorList>
    </citation>
    <scope>NUCLEOTIDE SEQUENCE</scope>
    <source>
        <strain evidence="1">Duluth1</strain>
        <tissue evidence="1">Whole animal</tissue>
    </source>
</reference>
<dbReference type="EMBL" id="JAIWYP010000003">
    <property type="protein sequence ID" value="KAH3857855.1"/>
    <property type="molecule type" value="Genomic_DNA"/>
</dbReference>
<proteinExistence type="predicted"/>
<evidence type="ECO:0000313" key="2">
    <source>
        <dbReference type="Proteomes" id="UP000828390"/>
    </source>
</evidence>
<evidence type="ECO:0000313" key="1">
    <source>
        <dbReference type="EMBL" id="KAH3857855.1"/>
    </source>
</evidence>
<reference evidence="1" key="1">
    <citation type="journal article" date="2019" name="bioRxiv">
        <title>The Genome of the Zebra Mussel, Dreissena polymorpha: A Resource for Invasive Species Research.</title>
        <authorList>
            <person name="McCartney M.A."/>
            <person name="Auch B."/>
            <person name="Kono T."/>
            <person name="Mallez S."/>
            <person name="Zhang Y."/>
            <person name="Obille A."/>
            <person name="Becker A."/>
            <person name="Abrahante J.E."/>
            <person name="Garbe J."/>
            <person name="Badalamenti J.P."/>
            <person name="Herman A."/>
            <person name="Mangelson H."/>
            <person name="Liachko I."/>
            <person name="Sullivan S."/>
            <person name="Sone E.D."/>
            <person name="Koren S."/>
            <person name="Silverstein K.A.T."/>
            <person name="Beckman K.B."/>
            <person name="Gohl D.M."/>
        </authorList>
    </citation>
    <scope>NUCLEOTIDE SEQUENCE</scope>
    <source>
        <strain evidence="1">Duluth1</strain>
        <tissue evidence="1">Whole animal</tissue>
    </source>
</reference>
<keyword evidence="2" id="KW-1185">Reference proteome</keyword>
<gene>
    <name evidence="1" type="ORF">DPMN_100470</name>
</gene>
<name>A0A9D4LG03_DREPO</name>
<dbReference type="Proteomes" id="UP000828390">
    <property type="component" value="Unassembled WGS sequence"/>
</dbReference>